<dbReference type="Proteomes" id="UP000324029">
    <property type="component" value="Unassembled WGS sequence"/>
</dbReference>
<accession>A0A5D3GI12</accession>
<proteinExistence type="predicted"/>
<gene>
    <name evidence="1" type="ORF">FXO26_02915</name>
</gene>
<reference evidence="1 2" key="2">
    <citation type="submission" date="2019-08" db="EMBL/GenBank/DDBJ databases">
        <authorList>
            <person name="Brilhante M."/>
            <person name="Perreten V."/>
        </authorList>
    </citation>
    <scope>NUCLEOTIDE SEQUENCE [LARGE SCALE GENOMIC DNA]</scope>
    <source>
        <strain evidence="1 2">MCP106</strain>
    </source>
</reference>
<sequence>MQGLMTLPGSVAMTNKWSAYGLLFASVSVFAEDAARLEYSSANDFTEISLELKSIHNLNADTVSASITLSEEAKARTTAITTLTYGKQMTLYIDGRRLYTSHVQGIMGGSFRVAVPKDLAAEWATRYLH</sequence>
<comment type="caution">
    <text evidence="1">The sequence shown here is derived from an EMBL/GenBank/DDBJ whole genome shotgun (WGS) entry which is preliminary data.</text>
</comment>
<dbReference type="RefSeq" id="WP_148852409.1">
    <property type="nucleotide sequence ID" value="NZ_VSRO01000001.1"/>
</dbReference>
<name>A0A5D3GI12_9PSED</name>
<organism evidence="1 2">
    <name type="scientific">Pseudomonas synxantha</name>
    <dbReference type="NCBI Taxonomy" id="47883"/>
    <lineage>
        <taxon>Bacteria</taxon>
        <taxon>Pseudomonadati</taxon>
        <taxon>Pseudomonadota</taxon>
        <taxon>Gammaproteobacteria</taxon>
        <taxon>Pseudomonadales</taxon>
        <taxon>Pseudomonadaceae</taxon>
        <taxon>Pseudomonas</taxon>
    </lineage>
</organism>
<dbReference type="AlphaFoldDB" id="A0A5D3GI12"/>
<dbReference type="EMBL" id="VSRO01000001">
    <property type="protein sequence ID" value="TYK60083.1"/>
    <property type="molecule type" value="Genomic_DNA"/>
</dbReference>
<evidence type="ECO:0000313" key="2">
    <source>
        <dbReference type="Proteomes" id="UP000324029"/>
    </source>
</evidence>
<evidence type="ECO:0000313" key="1">
    <source>
        <dbReference type="EMBL" id="TYK60083.1"/>
    </source>
</evidence>
<reference evidence="1 2" key="1">
    <citation type="submission" date="2019-08" db="EMBL/GenBank/DDBJ databases">
        <title>Subclass B2 metallo-beta lactamase from Pseudomonas synxantha.</title>
        <authorList>
            <person name="Poirel L."/>
            <person name="Palmieri M."/>
            <person name="Masseron A."/>
            <person name="Perreten V."/>
            <person name="Nordman P."/>
        </authorList>
    </citation>
    <scope>NUCLEOTIDE SEQUENCE [LARGE SCALE GENOMIC DNA]</scope>
    <source>
        <strain evidence="1 2">MCP106</strain>
    </source>
</reference>
<protein>
    <submittedName>
        <fullName evidence="1">Uncharacterized protein</fullName>
    </submittedName>
</protein>